<dbReference type="AlphaFoldDB" id="A0A1M5CWX2"/>
<dbReference type="InterPro" id="IPR050123">
    <property type="entry name" value="Prok_molybdopt-oxidoreductase"/>
</dbReference>
<keyword evidence="1" id="KW-0004">4Fe-4S</keyword>
<sequence>MDYKLVPSVCPYCGTGCGILYKVLNDRITGVLPLKSHPVNEGKLCIKGWNAHAYVHHPLRLKAPLLKTEGRFHKVSWDRAIRTTADRLGDIREKHGPDAIGVLVSAKITNEENFLAQKFARTALGTNNIDHCARL</sequence>
<accession>A0A1M5CWX2</accession>
<dbReference type="SUPFAM" id="SSF53706">
    <property type="entry name" value="Formate dehydrogenase/DMSO reductase, domains 1-3"/>
    <property type="match status" value="1"/>
</dbReference>
<dbReference type="Proteomes" id="UP000184076">
    <property type="component" value="Unassembled WGS sequence"/>
</dbReference>
<dbReference type="Pfam" id="PF00384">
    <property type="entry name" value="Molybdopterin"/>
    <property type="match status" value="1"/>
</dbReference>
<dbReference type="PANTHER" id="PTHR43105">
    <property type="entry name" value="RESPIRATORY NITRATE REDUCTASE"/>
    <property type="match status" value="1"/>
</dbReference>
<keyword evidence="2" id="KW-0479">Metal-binding</keyword>
<evidence type="ECO:0000313" key="6">
    <source>
        <dbReference type="EMBL" id="SHF59280.1"/>
    </source>
</evidence>
<evidence type="ECO:0000256" key="2">
    <source>
        <dbReference type="ARBA" id="ARBA00022723"/>
    </source>
</evidence>
<dbReference type="PROSITE" id="PS51669">
    <property type="entry name" value="4FE4S_MOW_BIS_MGD"/>
    <property type="match status" value="1"/>
</dbReference>
<dbReference type="Gene3D" id="3.40.50.740">
    <property type="match status" value="1"/>
</dbReference>
<dbReference type="GO" id="GO:0051539">
    <property type="term" value="F:4 iron, 4 sulfur cluster binding"/>
    <property type="evidence" value="ECO:0007669"/>
    <property type="project" value="UniProtKB-KW"/>
</dbReference>
<gene>
    <name evidence="6" type="ORF">SAMN02745206_02311</name>
</gene>
<name>A0A1M5CWX2_9BACT</name>
<dbReference type="GO" id="GO:0016491">
    <property type="term" value="F:oxidoreductase activity"/>
    <property type="evidence" value="ECO:0007669"/>
    <property type="project" value="InterPro"/>
</dbReference>
<dbReference type="GO" id="GO:0046872">
    <property type="term" value="F:metal ion binding"/>
    <property type="evidence" value="ECO:0007669"/>
    <property type="project" value="UniProtKB-KW"/>
</dbReference>
<evidence type="ECO:0000256" key="1">
    <source>
        <dbReference type="ARBA" id="ARBA00022485"/>
    </source>
</evidence>
<evidence type="ECO:0000259" key="5">
    <source>
        <dbReference type="PROSITE" id="PS51669"/>
    </source>
</evidence>
<evidence type="ECO:0000313" key="7">
    <source>
        <dbReference type="Proteomes" id="UP000184076"/>
    </source>
</evidence>
<dbReference type="Gene3D" id="2.20.25.90">
    <property type="entry name" value="ADC-like domains"/>
    <property type="match status" value="1"/>
</dbReference>
<keyword evidence="7" id="KW-1185">Reference proteome</keyword>
<dbReference type="SMART" id="SM00926">
    <property type="entry name" value="Molybdop_Fe4S4"/>
    <property type="match status" value="1"/>
</dbReference>
<dbReference type="GO" id="GO:0016020">
    <property type="term" value="C:membrane"/>
    <property type="evidence" value="ECO:0007669"/>
    <property type="project" value="TreeGrafter"/>
</dbReference>
<dbReference type="InterPro" id="IPR006656">
    <property type="entry name" value="Mopterin_OxRdtase"/>
</dbReference>
<dbReference type="InterPro" id="IPR006963">
    <property type="entry name" value="Mopterin_OxRdtase_4Fe-4S_dom"/>
</dbReference>
<keyword evidence="3" id="KW-0408">Iron</keyword>
<proteinExistence type="predicted"/>
<keyword evidence="4" id="KW-0411">Iron-sulfur</keyword>
<dbReference type="EMBL" id="FQVB01000021">
    <property type="protein sequence ID" value="SHF59280.1"/>
    <property type="molecule type" value="Genomic_DNA"/>
</dbReference>
<protein>
    <submittedName>
        <fullName evidence="6">Molybdopterin oxidoreductase</fullName>
    </submittedName>
</protein>
<organism evidence="6 7">
    <name type="scientific">Desulfacinum infernum DSM 9756</name>
    <dbReference type="NCBI Taxonomy" id="1121391"/>
    <lineage>
        <taxon>Bacteria</taxon>
        <taxon>Pseudomonadati</taxon>
        <taxon>Thermodesulfobacteriota</taxon>
        <taxon>Syntrophobacteria</taxon>
        <taxon>Syntrophobacterales</taxon>
        <taxon>Syntrophobacteraceae</taxon>
        <taxon>Desulfacinum</taxon>
    </lineage>
</organism>
<dbReference type="Pfam" id="PF04879">
    <property type="entry name" value="Molybdop_Fe4S4"/>
    <property type="match status" value="1"/>
</dbReference>
<reference evidence="7" key="1">
    <citation type="submission" date="2016-11" db="EMBL/GenBank/DDBJ databases">
        <authorList>
            <person name="Varghese N."/>
            <person name="Submissions S."/>
        </authorList>
    </citation>
    <scope>NUCLEOTIDE SEQUENCE [LARGE SCALE GENOMIC DNA]</scope>
    <source>
        <strain evidence="7">DSM 9756</strain>
    </source>
</reference>
<dbReference type="STRING" id="1121391.SAMN02745206_02311"/>
<evidence type="ECO:0000256" key="3">
    <source>
        <dbReference type="ARBA" id="ARBA00023004"/>
    </source>
</evidence>
<evidence type="ECO:0000256" key="4">
    <source>
        <dbReference type="ARBA" id="ARBA00023014"/>
    </source>
</evidence>
<dbReference type="PANTHER" id="PTHR43105:SF10">
    <property type="entry name" value="NADH-QUINONE OXIDOREDUCTASE SUBUNIT G"/>
    <property type="match status" value="1"/>
</dbReference>
<feature type="domain" description="4Fe-4S Mo/W bis-MGD-type" evidence="5">
    <location>
        <begin position="3"/>
        <end position="59"/>
    </location>
</feature>